<evidence type="ECO:0000313" key="1">
    <source>
        <dbReference type="EMBL" id="UPU16156.1"/>
    </source>
</evidence>
<dbReference type="EMBL" id="ON086804">
    <property type="protein sequence ID" value="UPU16156.1"/>
    <property type="molecule type" value="Genomic_DNA"/>
</dbReference>
<evidence type="ECO:0000313" key="2">
    <source>
        <dbReference type="Proteomes" id="UP000830967"/>
    </source>
</evidence>
<name>A0AAE9HFT7_9CAUD</name>
<dbReference type="Proteomes" id="UP000830967">
    <property type="component" value="Segment"/>
</dbReference>
<reference evidence="1" key="1">
    <citation type="submission" date="2022-03" db="EMBL/GenBank/DDBJ databases">
        <authorList>
            <person name="Ragab S."/>
            <person name="Abdelmoteleb M."/>
            <person name="El-Shibiny A."/>
        </authorList>
    </citation>
    <scope>NUCLEOTIDE SEQUENCE</scope>
</reference>
<accession>A0AAE9HFT7</accession>
<organism evidence="1 2">
    <name type="scientific">Escherichia phage ZCEC13</name>
    <dbReference type="NCBI Taxonomy" id="2935866"/>
    <lineage>
        <taxon>Viruses</taxon>
        <taxon>Duplodnaviria</taxon>
        <taxon>Heunggongvirae</taxon>
        <taxon>Uroviricota</taxon>
        <taxon>Caudoviricetes</taxon>
        <taxon>Jameshumphriesvirinae</taxon>
        <taxon>Zewailvirus</taxon>
        <taxon>Zewailvirus ZCEC13</taxon>
    </lineage>
</organism>
<keyword evidence="2" id="KW-1185">Reference proteome</keyword>
<protein>
    <submittedName>
        <fullName evidence="1">Uncharacterized protein</fullName>
    </submittedName>
</protein>
<proteinExistence type="predicted"/>
<sequence length="45" mass="5223">MSAHKSHRGHSRWLCSGLWSCMPVATPHRARRRFQHRALSSARLV</sequence>